<evidence type="ECO:0008006" key="4">
    <source>
        <dbReference type="Google" id="ProtNLM"/>
    </source>
</evidence>
<dbReference type="EMBL" id="JACXAH010000006">
    <property type="protein sequence ID" value="MBD1371909.1"/>
    <property type="molecule type" value="Genomic_DNA"/>
</dbReference>
<sequence length="192" mass="21081">MKKQLILLGVAVSVITLGCEKEVPVQSTATDPLVAEKPSEIPKKAAIMEEPKEMPQKEESKEKPVENPKEKIILQMDSTINRYAKSHLIQPIEGGKIYCANQVMGEETKGNGTEVYAWVTCEEVIRKGDTGSGVSVPVVFQVNKQTQIVSHQVPLDGSSYQTSINQMFPADVRSKLSTAKRATQAALEKQLD</sequence>
<dbReference type="PROSITE" id="PS51257">
    <property type="entry name" value="PROKAR_LIPOPROTEIN"/>
    <property type="match status" value="1"/>
</dbReference>
<comment type="caution">
    <text evidence="2">The sequence shown here is derived from an EMBL/GenBank/DDBJ whole genome shotgun (WGS) entry which is preliminary data.</text>
</comment>
<dbReference type="RefSeq" id="WP_191141754.1">
    <property type="nucleotide sequence ID" value="NZ_JACXAH010000006.1"/>
</dbReference>
<dbReference type="AlphaFoldDB" id="A0A926RU37"/>
<proteinExistence type="predicted"/>
<dbReference type="Proteomes" id="UP000661691">
    <property type="component" value="Unassembled WGS sequence"/>
</dbReference>
<evidence type="ECO:0000256" key="1">
    <source>
        <dbReference type="SAM" id="MobiDB-lite"/>
    </source>
</evidence>
<protein>
    <recommendedName>
        <fullName evidence="4">Lipoprotein</fullName>
    </recommendedName>
</protein>
<evidence type="ECO:0000313" key="3">
    <source>
        <dbReference type="Proteomes" id="UP000661691"/>
    </source>
</evidence>
<reference evidence="2" key="1">
    <citation type="submission" date="2020-09" db="EMBL/GenBank/DDBJ databases">
        <title>A novel bacterium of genus Hazenella, isolated from South China Sea.</title>
        <authorList>
            <person name="Huang H."/>
            <person name="Mo K."/>
            <person name="Hu Y."/>
        </authorList>
    </citation>
    <scope>NUCLEOTIDE SEQUENCE</scope>
    <source>
        <strain evidence="2">IB182357</strain>
    </source>
</reference>
<feature type="compositionally biased region" description="Basic and acidic residues" evidence="1">
    <location>
        <begin position="37"/>
        <end position="67"/>
    </location>
</feature>
<keyword evidence="3" id="KW-1185">Reference proteome</keyword>
<accession>A0A926RU37</accession>
<name>A0A926RU37_9BACL</name>
<feature type="region of interest" description="Disordered" evidence="1">
    <location>
        <begin position="29"/>
        <end position="67"/>
    </location>
</feature>
<gene>
    <name evidence="2" type="ORF">IC620_05990</name>
</gene>
<organism evidence="2 3">
    <name type="scientific">Polycladospora coralii</name>
    <dbReference type="NCBI Taxonomy" id="2771432"/>
    <lineage>
        <taxon>Bacteria</taxon>
        <taxon>Bacillati</taxon>
        <taxon>Bacillota</taxon>
        <taxon>Bacilli</taxon>
        <taxon>Bacillales</taxon>
        <taxon>Thermoactinomycetaceae</taxon>
        <taxon>Polycladospora</taxon>
    </lineage>
</organism>
<evidence type="ECO:0000313" key="2">
    <source>
        <dbReference type="EMBL" id="MBD1371909.1"/>
    </source>
</evidence>